<evidence type="ECO:0000256" key="1">
    <source>
        <dbReference type="ARBA" id="ARBA00022679"/>
    </source>
</evidence>
<feature type="domain" description="4'-phosphopantetheinyl transferase" evidence="2">
    <location>
        <begin position="105"/>
        <end position="208"/>
    </location>
</feature>
<dbReference type="AlphaFoldDB" id="A0A916DUV2"/>
<dbReference type="Pfam" id="PF01648">
    <property type="entry name" value="ACPS"/>
    <property type="match status" value="1"/>
</dbReference>
<dbReference type="KEGG" id="aup:AsAng_0044420"/>
<dbReference type="GO" id="GO:0008897">
    <property type="term" value="F:holo-[acyl-carrier-protein] synthase activity"/>
    <property type="evidence" value="ECO:0007669"/>
    <property type="project" value="InterPro"/>
</dbReference>
<reference evidence="3" key="1">
    <citation type="submission" date="2022-09" db="EMBL/GenBank/DDBJ databases">
        <title>Aureispira anguillicida sp. nov., isolated from Leptocephalus of Japanese eel Anguilla japonica.</title>
        <authorList>
            <person name="Yuasa K."/>
            <person name="Mekata T."/>
            <person name="Ikunari K."/>
        </authorList>
    </citation>
    <scope>NUCLEOTIDE SEQUENCE</scope>
    <source>
        <strain evidence="3">EL160426</strain>
    </source>
</reference>
<name>A0A916DUV2_9BACT</name>
<dbReference type="EMBL" id="AP026867">
    <property type="protein sequence ID" value="BDS13701.1"/>
    <property type="molecule type" value="Genomic_DNA"/>
</dbReference>
<proteinExistence type="predicted"/>
<evidence type="ECO:0000313" key="4">
    <source>
        <dbReference type="Proteomes" id="UP001060919"/>
    </source>
</evidence>
<evidence type="ECO:0000313" key="3">
    <source>
        <dbReference type="EMBL" id="BDS13701.1"/>
    </source>
</evidence>
<dbReference type="InterPro" id="IPR037143">
    <property type="entry name" value="4-PPantetheinyl_Trfase_dom_sf"/>
</dbReference>
<evidence type="ECO:0000259" key="2">
    <source>
        <dbReference type="Pfam" id="PF01648"/>
    </source>
</evidence>
<sequence length="212" mass="24446">MPILLKYQQSNFELLIWQIIESSSSLEQQLQLPKNQSLLLQKKYSHSEAWQQWLASRCGLQELFNTSYLNFQKNKLGKLELIDQSFQLSISHSGNYISVAKSKQPIGIDLQVPSPKLERIAAKYIAPKVLSTLKNSPYYIDYLHLYWGIKEALFKAYGQGQVNFIQHLHISPFAISRQGTTTAKIIKPAFEATYKVFYEKTSNYYLCVVTKV</sequence>
<dbReference type="Proteomes" id="UP001060919">
    <property type="component" value="Chromosome"/>
</dbReference>
<dbReference type="GO" id="GO:0000287">
    <property type="term" value="F:magnesium ion binding"/>
    <property type="evidence" value="ECO:0007669"/>
    <property type="project" value="InterPro"/>
</dbReference>
<gene>
    <name evidence="3" type="ORF">AsAng_0044420</name>
</gene>
<protein>
    <submittedName>
        <fullName evidence="3">4'-phosphopantetheinyl transferase superfamily protein</fullName>
    </submittedName>
</protein>
<keyword evidence="1 3" id="KW-0808">Transferase</keyword>
<dbReference type="SUPFAM" id="SSF56214">
    <property type="entry name" value="4'-phosphopantetheinyl transferase"/>
    <property type="match status" value="2"/>
</dbReference>
<dbReference type="Gene3D" id="3.90.470.20">
    <property type="entry name" value="4'-phosphopantetheinyl transferase domain"/>
    <property type="match status" value="1"/>
</dbReference>
<dbReference type="RefSeq" id="WP_264788956.1">
    <property type="nucleotide sequence ID" value="NZ_AP026867.1"/>
</dbReference>
<accession>A0A916DUV2</accession>
<keyword evidence="4" id="KW-1185">Reference proteome</keyword>
<dbReference type="InterPro" id="IPR008278">
    <property type="entry name" value="4-PPantetheinyl_Trfase_dom"/>
</dbReference>
<organism evidence="3 4">
    <name type="scientific">Aureispira anguillae</name>
    <dbReference type="NCBI Taxonomy" id="2864201"/>
    <lineage>
        <taxon>Bacteria</taxon>
        <taxon>Pseudomonadati</taxon>
        <taxon>Bacteroidota</taxon>
        <taxon>Saprospiria</taxon>
        <taxon>Saprospirales</taxon>
        <taxon>Saprospiraceae</taxon>
        <taxon>Aureispira</taxon>
    </lineage>
</organism>